<dbReference type="EMBL" id="JH431979">
    <property type="status" value="NOT_ANNOTATED_CDS"/>
    <property type="molecule type" value="Genomic_DNA"/>
</dbReference>
<sequence length="20" mass="2512">FRHDDLELRNCYKNDDCNIK</sequence>
<dbReference type="AlphaFoldDB" id="T1JP93"/>
<keyword evidence="2" id="KW-1185">Reference proteome</keyword>
<dbReference type="EnsemblMetazoa" id="SMAR015669-RA">
    <property type="protein sequence ID" value="SMAR015669-PA"/>
    <property type="gene ID" value="SMAR015669"/>
</dbReference>
<accession>T1JP93</accession>
<dbReference type="HOGENOM" id="CLU_3429691_0_0_1"/>
<reference evidence="2" key="1">
    <citation type="submission" date="2011-05" db="EMBL/GenBank/DDBJ databases">
        <authorList>
            <person name="Richards S.R."/>
            <person name="Qu J."/>
            <person name="Jiang H."/>
            <person name="Jhangiani S.N."/>
            <person name="Agravi P."/>
            <person name="Goodspeed R."/>
            <person name="Gross S."/>
            <person name="Mandapat C."/>
            <person name="Jackson L."/>
            <person name="Mathew T."/>
            <person name="Pu L."/>
            <person name="Thornton R."/>
            <person name="Saada N."/>
            <person name="Wilczek-Boney K.B."/>
            <person name="Lee S."/>
            <person name="Kovar C."/>
            <person name="Wu Y."/>
            <person name="Scherer S.E."/>
            <person name="Worley K.C."/>
            <person name="Muzny D.M."/>
            <person name="Gibbs R."/>
        </authorList>
    </citation>
    <scope>NUCLEOTIDE SEQUENCE</scope>
    <source>
        <strain evidence="2">Brora</strain>
    </source>
</reference>
<dbReference type="Proteomes" id="UP000014500">
    <property type="component" value="Unassembled WGS sequence"/>
</dbReference>
<proteinExistence type="predicted"/>
<protein>
    <submittedName>
        <fullName evidence="1">Uncharacterized protein</fullName>
    </submittedName>
</protein>
<evidence type="ECO:0000313" key="1">
    <source>
        <dbReference type="EnsemblMetazoa" id="SMAR015669-PA"/>
    </source>
</evidence>
<reference evidence="1" key="2">
    <citation type="submission" date="2015-02" db="UniProtKB">
        <authorList>
            <consortium name="EnsemblMetazoa"/>
        </authorList>
    </citation>
    <scope>IDENTIFICATION</scope>
</reference>
<name>T1JP93_STRMM</name>
<organism evidence="1 2">
    <name type="scientific">Strigamia maritima</name>
    <name type="common">European centipede</name>
    <name type="synonym">Geophilus maritimus</name>
    <dbReference type="NCBI Taxonomy" id="126957"/>
    <lineage>
        <taxon>Eukaryota</taxon>
        <taxon>Metazoa</taxon>
        <taxon>Ecdysozoa</taxon>
        <taxon>Arthropoda</taxon>
        <taxon>Myriapoda</taxon>
        <taxon>Chilopoda</taxon>
        <taxon>Pleurostigmophora</taxon>
        <taxon>Geophilomorpha</taxon>
        <taxon>Linotaeniidae</taxon>
        <taxon>Strigamia</taxon>
    </lineage>
</organism>
<evidence type="ECO:0000313" key="2">
    <source>
        <dbReference type="Proteomes" id="UP000014500"/>
    </source>
</evidence>